<keyword evidence="5" id="KW-1185">Reference proteome</keyword>
<dbReference type="PROSITE" id="PS51419">
    <property type="entry name" value="RAB"/>
    <property type="match status" value="1"/>
</dbReference>
<evidence type="ECO:0000313" key="5">
    <source>
        <dbReference type="Proteomes" id="UP000187209"/>
    </source>
</evidence>
<dbReference type="AlphaFoldDB" id="A0A1R2D4N1"/>
<dbReference type="SMART" id="SM00175">
    <property type="entry name" value="RAB"/>
    <property type="match status" value="1"/>
</dbReference>
<dbReference type="PANTHER" id="PTHR47981">
    <property type="entry name" value="RAB FAMILY"/>
    <property type="match status" value="1"/>
</dbReference>
<comment type="caution">
    <text evidence="4">The sequence shown here is derived from an EMBL/GenBank/DDBJ whole genome shotgun (WGS) entry which is preliminary data.</text>
</comment>
<dbReference type="InterPro" id="IPR027417">
    <property type="entry name" value="P-loop_NTPase"/>
</dbReference>
<dbReference type="InterPro" id="IPR001806">
    <property type="entry name" value="Small_GTPase"/>
</dbReference>
<accession>A0A1R2D4N1</accession>
<protein>
    <submittedName>
        <fullName evidence="4">Uncharacterized protein</fullName>
    </submittedName>
</protein>
<dbReference type="EMBL" id="MPUH01000002">
    <property type="protein sequence ID" value="OMJ96219.1"/>
    <property type="molecule type" value="Genomic_DNA"/>
</dbReference>
<dbReference type="OrthoDB" id="10020961at2759"/>
<dbReference type="GO" id="GO:0005525">
    <property type="term" value="F:GTP binding"/>
    <property type="evidence" value="ECO:0007669"/>
    <property type="project" value="UniProtKB-KW"/>
</dbReference>
<dbReference type="SMART" id="SM00176">
    <property type="entry name" value="RAN"/>
    <property type="match status" value="1"/>
</dbReference>
<evidence type="ECO:0000313" key="4">
    <source>
        <dbReference type="EMBL" id="OMJ96219.1"/>
    </source>
</evidence>
<dbReference type="GO" id="GO:0003924">
    <property type="term" value="F:GTPase activity"/>
    <property type="evidence" value="ECO:0007669"/>
    <property type="project" value="InterPro"/>
</dbReference>
<dbReference type="InterPro" id="IPR005225">
    <property type="entry name" value="Small_GTP-bd"/>
</dbReference>
<name>A0A1R2D4N1_9CILI</name>
<evidence type="ECO:0000256" key="3">
    <source>
        <dbReference type="ARBA" id="ARBA00023134"/>
    </source>
</evidence>
<dbReference type="FunFam" id="3.40.50.300:FF:001447">
    <property type="entry name" value="Ras-related protein Rab-1B"/>
    <property type="match status" value="1"/>
</dbReference>
<dbReference type="PRINTS" id="PR00449">
    <property type="entry name" value="RASTRNSFRMNG"/>
</dbReference>
<comment type="similarity">
    <text evidence="1">Belongs to the small GTPase superfamily. Rab family.</text>
</comment>
<evidence type="ECO:0000256" key="1">
    <source>
        <dbReference type="ARBA" id="ARBA00006270"/>
    </source>
</evidence>
<dbReference type="SMART" id="SM00174">
    <property type="entry name" value="RHO"/>
    <property type="match status" value="1"/>
</dbReference>
<reference evidence="4 5" key="1">
    <citation type="submission" date="2016-11" db="EMBL/GenBank/DDBJ databases">
        <title>The macronuclear genome of Stentor coeruleus: a giant cell with tiny introns.</title>
        <authorList>
            <person name="Slabodnick M."/>
            <person name="Ruby J.G."/>
            <person name="Reiff S.B."/>
            <person name="Swart E.C."/>
            <person name="Gosai S."/>
            <person name="Prabakaran S."/>
            <person name="Witkowska E."/>
            <person name="Larue G.E."/>
            <person name="Fisher S."/>
            <person name="Freeman R.M."/>
            <person name="Gunawardena J."/>
            <person name="Chu W."/>
            <person name="Stover N.A."/>
            <person name="Gregory B.D."/>
            <person name="Nowacki M."/>
            <person name="Derisi J."/>
            <person name="Roy S.W."/>
            <person name="Marshall W.F."/>
            <person name="Sood P."/>
        </authorList>
    </citation>
    <scope>NUCLEOTIDE SEQUENCE [LARGE SCALE GENOMIC DNA]</scope>
    <source>
        <strain evidence="4">WM001</strain>
    </source>
</reference>
<keyword evidence="2" id="KW-0547">Nucleotide-binding</keyword>
<proteinExistence type="inferred from homology"/>
<evidence type="ECO:0000256" key="2">
    <source>
        <dbReference type="ARBA" id="ARBA00022741"/>
    </source>
</evidence>
<sequence length="202" mass="23309">MLSRKKDSYNIIILGDPGVGKTSIFTQFINKQFNPQYNRSFDLNFEVKNITIHNETLTLKIWDTSSYEMIGNNGSNIFLKADCCILVYDITNIDSFNVLSIWKNMFLMKFIPRTMSNFPFIVLGNKVDYIKIRTVDTLQALTWCKTNGDMSFYEVSAKENINLENAFQDAAKKAILYQKDEENYKSGINLRPSDFKSSNCYG</sequence>
<dbReference type="Gene3D" id="3.40.50.300">
    <property type="entry name" value="P-loop containing nucleotide triphosphate hydrolases"/>
    <property type="match status" value="1"/>
</dbReference>
<dbReference type="PROSITE" id="PS51421">
    <property type="entry name" value="RAS"/>
    <property type="match status" value="1"/>
</dbReference>
<dbReference type="NCBIfam" id="TIGR00231">
    <property type="entry name" value="small_GTP"/>
    <property type="match status" value="1"/>
</dbReference>
<keyword evidence="3" id="KW-0342">GTP-binding</keyword>
<dbReference type="Proteomes" id="UP000187209">
    <property type="component" value="Unassembled WGS sequence"/>
</dbReference>
<dbReference type="PANTHER" id="PTHR47981:SF20">
    <property type="entry name" value="RAS-RELATED PROTEIN RAB-7A"/>
    <property type="match status" value="1"/>
</dbReference>
<dbReference type="SUPFAM" id="SSF52540">
    <property type="entry name" value="P-loop containing nucleoside triphosphate hydrolases"/>
    <property type="match status" value="1"/>
</dbReference>
<dbReference type="Pfam" id="PF00071">
    <property type="entry name" value="Ras"/>
    <property type="match status" value="1"/>
</dbReference>
<gene>
    <name evidence="4" type="ORF">SteCoe_178</name>
</gene>
<organism evidence="4 5">
    <name type="scientific">Stentor coeruleus</name>
    <dbReference type="NCBI Taxonomy" id="5963"/>
    <lineage>
        <taxon>Eukaryota</taxon>
        <taxon>Sar</taxon>
        <taxon>Alveolata</taxon>
        <taxon>Ciliophora</taxon>
        <taxon>Postciliodesmatophora</taxon>
        <taxon>Heterotrichea</taxon>
        <taxon>Heterotrichida</taxon>
        <taxon>Stentoridae</taxon>
        <taxon>Stentor</taxon>
    </lineage>
</organism>
<dbReference type="SMART" id="SM00173">
    <property type="entry name" value="RAS"/>
    <property type="match status" value="1"/>
</dbReference>